<evidence type="ECO:0000313" key="1">
    <source>
        <dbReference type="EMBL" id="OBZ85441.1"/>
    </source>
</evidence>
<dbReference type="AlphaFoldDB" id="A0A1C7N8M6"/>
<dbReference type="Proteomes" id="UP000093000">
    <property type="component" value="Unassembled WGS sequence"/>
</dbReference>
<dbReference type="InParanoid" id="A0A1C7N8M6"/>
<evidence type="ECO:0000313" key="2">
    <source>
        <dbReference type="Proteomes" id="UP000093000"/>
    </source>
</evidence>
<keyword evidence="2" id="KW-1185">Reference proteome</keyword>
<comment type="caution">
    <text evidence="1">The sequence shown here is derived from an EMBL/GenBank/DDBJ whole genome shotgun (WGS) entry which is preliminary data.</text>
</comment>
<organism evidence="1 2">
    <name type="scientific">Choanephora cucurbitarum</name>
    <dbReference type="NCBI Taxonomy" id="101091"/>
    <lineage>
        <taxon>Eukaryota</taxon>
        <taxon>Fungi</taxon>
        <taxon>Fungi incertae sedis</taxon>
        <taxon>Mucoromycota</taxon>
        <taxon>Mucoromycotina</taxon>
        <taxon>Mucoromycetes</taxon>
        <taxon>Mucorales</taxon>
        <taxon>Mucorineae</taxon>
        <taxon>Choanephoraceae</taxon>
        <taxon>Choanephoroideae</taxon>
        <taxon>Choanephora</taxon>
    </lineage>
</organism>
<dbReference type="EMBL" id="LUGH01000395">
    <property type="protein sequence ID" value="OBZ85441.1"/>
    <property type="molecule type" value="Genomic_DNA"/>
</dbReference>
<accession>A0A1C7N8M6</accession>
<proteinExistence type="predicted"/>
<sequence length="172" mass="19351">MVSSITNSSRSIGGVEPLARKEPCEIPDMSFQYNNYRLGCVEIGAQSGEFETKALQEAYFKCPVMLQKQAVALCNNNNNNNNNNIKQVGIVIDCNNVQAMTLEKSKGSLFVVKRSTRLAFPTTINEFSSKIIPILHLMLNIRNIIANDIEIIKRMQREVPVYSLGKRKTCHQ</sequence>
<dbReference type="OrthoDB" id="2271149at2759"/>
<gene>
    <name evidence="1" type="ORF">A0J61_06509</name>
</gene>
<reference evidence="1 2" key="1">
    <citation type="submission" date="2016-03" db="EMBL/GenBank/DDBJ databases">
        <title>Choanephora cucurbitarum.</title>
        <authorList>
            <person name="Min B."/>
            <person name="Park H."/>
            <person name="Park J.-H."/>
            <person name="Shin H.-D."/>
            <person name="Choi I.-G."/>
        </authorList>
    </citation>
    <scope>NUCLEOTIDE SEQUENCE [LARGE SCALE GENOMIC DNA]</scope>
    <source>
        <strain evidence="1 2">KUS-F28377</strain>
    </source>
</reference>
<name>A0A1C7N8M6_9FUNG</name>
<protein>
    <submittedName>
        <fullName evidence="1">Uncharacterized protein</fullName>
    </submittedName>
</protein>